<evidence type="ECO:0000313" key="5">
    <source>
        <dbReference type="Proteomes" id="UP001140293"/>
    </source>
</evidence>
<dbReference type="PANTHER" id="PTHR12526:SF636">
    <property type="entry name" value="BLL3647 PROTEIN"/>
    <property type="match status" value="1"/>
</dbReference>
<gene>
    <name evidence="4" type="ORF">H7I41_28205</name>
</gene>
<dbReference type="Proteomes" id="UP001140293">
    <property type="component" value="Unassembled WGS sequence"/>
</dbReference>
<dbReference type="SUPFAM" id="SSF53756">
    <property type="entry name" value="UDP-Glycosyltransferase/glycogen phosphorylase"/>
    <property type="match status" value="1"/>
</dbReference>
<keyword evidence="5" id="KW-1185">Reference proteome</keyword>
<dbReference type="InterPro" id="IPR028098">
    <property type="entry name" value="Glyco_trans_4-like_N"/>
</dbReference>
<reference evidence="4" key="1">
    <citation type="submission" date="2020-07" db="EMBL/GenBank/DDBJ databases">
        <authorList>
            <person name="Pettersson B.M.F."/>
            <person name="Behra P.R.K."/>
            <person name="Ramesh M."/>
            <person name="Das S."/>
            <person name="Dasgupta S."/>
            <person name="Kirsebom L.A."/>
        </authorList>
    </citation>
    <scope>NUCLEOTIDE SEQUENCE</scope>
    <source>
        <strain evidence="4">DSM 44615</strain>
    </source>
</reference>
<protein>
    <submittedName>
        <fullName evidence="4">Glycosyltransferase family 4 protein</fullName>
    </submittedName>
</protein>
<organism evidence="4 5">
    <name type="scientific">[Mycobacterium] manitobense</name>
    <dbReference type="NCBI Taxonomy" id="190147"/>
    <lineage>
        <taxon>Bacteria</taxon>
        <taxon>Bacillati</taxon>
        <taxon>Actinomycetota</taxon>
        <taxon>Actinomycetes</taxon>
        <taxon>Mycobacteriales</taxon>
        <taxon>Mycobacteriaceae</taxon>
        <taxon>Mycolicibacterium</taxon>
    </lineage>
</organism>
<comment type="caution">
    <text evidence="4">The sequence shown here is derived from an EMBL/GenBank/DDBJ whole genome shotgun (WGS) entry which is preliminary data.</text>
</comment>
<dbReference type="AlphaFoldDB" id="A0A9X2YFR6"/>
<dbReference type="GO" id="GO:0016757">
    <property type="term" value="F:glycosyltransferase activity"/>
    <property type="evidence" value="ECO:0007669"/>
    <property type="project" value="UniProtKB-KW"/>
</dbReference>
<evidence type="ECO:0000313" key="4">
    <source>
        <dbReference type="EMBL" id="MCV7173813.1"/>
    </source>
</evidence>
<proteinExistence type="predicted"/>
<dbReference type="PANTHER" id="PTHR12526">
    <property type="entry name" value="GLYCOSYLTRANSFERASE"/>
    <property type="match status" value="1"/>
</dbReference>
<keyword evidence="1" id="KW-0328">Glycosyltransferase</keyword>
<dbReference type="CDD" id="cd03801">
    <property type="entry name" value="GT4_PimA-like"/>
    <property type="match status" value="1"/>
</dbReference>
<dbReference type="Pfam" id="PF13692">
    <property type="entry name" value="Glyco_trans_1_4"/>
    <property type="match status" value="1"/>
</dbReference>
<feature type="domain" description="Glycosyltransferase subfamily 4-like N-terminal" evidence="3">
    <location>
        <begin position="18"/>
        <end position="173"/>
    </location>
</feature>
<reference evidence="4" key="2">
    <citation type="journal article" date="2022" name="BMC Genomics">
        <title>Comparative genome analysis of mycobacteria focusing on tRNA and non-coding RNA.</title>
        <authorList>
            <person name="Behra P.R.K."/>
            <person name="Pettersson B.M.F."/>
            <person name="Ramesh M."/>
            <person name="Das S."/>
            <person name="Dasgupta S."/>
            <person name="Kirsebom L.A."/>
        </authorList>
    </citation>
    <scope>NUCLEOTIDE SEQUENCE</scope>
    <source>
        <strain evidence="4">DSM 44615</strain>
    </source>
</reference>
<evidence type="ECO:0000259" key="3">
    <source>
        <dbReference type="Pfam" id="PF13579"/>
    </source>
</evidence>
<name>A0A9X2YFR6_9MYCO</name>
<evidence type="ECO:0000256" key="2">
    <source>
        <dbReference type="ARBA" id="ARBA00022679"/>
    </source>
</evidence>
<dbReference type="Gene3D" id="3.40.50.2000">
    <property type="entry name" value="Glycogen Phosphorylase B"/>
    <property type="match status" value="2"/>
</dbReference>
<accession>A0A9X2YFR6</accession>
<dbReference type="EMBL" id="JACKSJ010000254">
    <property type="protein sequence ID" value="MCV7173813.1"/>
    <property type="molecule type" value="Genomic_DNA"/>
</dbReference>
<sequence>MRILMVGTYPVEPGVVNGGIESVTSTLVPALAARDDVESVTVLSLHNSTARSAYRREGPKVEVHHMRGQRRLRRLTGSFLDVRRARQLAAAIRPDVVHGQEIGFNGDIATRCSDSAVVTVHGLVHREMRMGAGAGWRDRLRVWTTDRLVARVLQRAKIVISISDYDRSELAFMIHGRQVAIANPTAAEYFALAPSRATTQRLLFAGVLTPRKDVLGLVNAFAQAHRGRPAARLVIVGPQPDPQYARAVRDRVDALGLTGYVNIVGLVDNDRLRAEIAAARAVVLFSREETAPTIIAQAMAAAKPVIASRVGGVAGMVADGVTGFVVPAGDELELADRMGELLDDQPRCLDMGSAAHEVAVERFSPDAVAERTVTAYRSAAGLPSPDTAHTRRP</sequence>
<evidence type="ECO:0000256" key="1">
    <source>
        <dbReference type="ARBA" id="ARBA00022676"/>
    </source>
</evidence>
<dbReference type="Pfam" id="PF13579">
    <property type="entry name" value="Glyco_trans_4_4"/>
    <property type="match status" value="1"/>
</dbReference>
<keyword evidence="2" id="KW-0808">Transferase</keyword>
<dbReference type="RefSeq" id="WP_264015982.1">
    <property type="nucleotide sequence ID" value="NZ_JACKSJ010000254.1"/>
</dbReference>